<sequence>MLSPSELAGLLVCPFCLCPQEQPTTLLCGHSVCSRHTFSVCPVPVCSPNPPANSPPRIPPHSTVRFHPAPPPHQPTHPLPNTPDIPRRPDVVLTSLAALAARTLAALHPPPPDDDDDQDNRPRKRRKHTHTHSDSEDLLSHLRSSALRQRLTPSDVPLISPTTDTALAEYDKRLLEELTCHICYVLFYQPVTTPCQHVRFPPPSPYASHLSFSRLSAQSASSALSITVQSVQSVETTFPIPIFTIIQSTSCCLLSVCLFLTFHPNLSSFLPVLRAFPLLYRERAESIQQDERHARLNTPIFQCTLAFPGIPTLLHIYEPKYRLMLRRCLESPRPSFGMVMPPKPGSPETNYGTMLEIRSVQMLADGRSMVETWGVSRFRILERGTLDGYMVARVERIDDYPDELTDALLDVPEPPSPTPSPSSTTTTRRRTTPSSSRTSISPPRTPPYPTNEELISTCKAFVESIKRGSAPWVVQRLSTTYLVMPSDPALFAFWVAHVLPIEEEEKAKMLPIRSSRMRLLLAVHWIEQLNNNWYATTSSSLFVFQQRVLRWLLVGPVPLLFPLLLVIWFFVSRVFWSLGAGSVVATTSGLGSGSGRV</sequence>
<evidence type="ECO:0000313" key="4">
    <source>
        <dbReference type="EMBL" id="KAG5169274.1"/>
    </source>
</evidence>
<feature type="region of interest" description="Disordered" evidence="1">
    <location>
        <begin position="54"/>
        <end position="88"/>
    </location>
</feature>
<dbReference type="EMBL" id="JAFIQS010000005">
    <property type="protein sequence ID" value="KAG5169274.1"/>
    <property type="molecule type" value="Genomic_DNA"/>
</dbReference>
<keyword evidence="2" id="KW-0812">Transmembrane</keyword>
<feature type="region of interest" description="Disordered" evidence="1">
    <location>
        <begin position="406"/>
        <end position="450"/>
    </location>
</feature>
<evidence type="ECO:0000259" key="3">
    <source>
        <dbReference type="PROSITE" id="PS51787"/>
    </source>
</evidence>
<dbReference type="InterPro" id="IPR015947">
    <property type="entry name" value="PUA-like_sf"/>
</dbReference>
<dbReference type="SUPFAM" id="SSF57850">
    <property type="entry name" value="RING/U-box"/>
    <property type="match status" value="1"/>
</dbReference>
<dbReference type="SUPFAM" id="SSF88697">
    <property type="entry name" value="PUA domain-like"/>
    <property type="match status" value="1"/>
</dbReference>
<evidence type="ECO:0000256" key="2">
    <source>
        <dbReference type="SAM" id="Phobius"/>
    </source>
</evidence>
<dbReference type="Gene3D" id="2.30.130.40">
    <property type="entry name" value="LON domain-like"/>
    <property type="match status" value="1"/>
</dbReference>
<dbReference type="SMART" id="SM00464">
    <property type="entry name" value="LON"/>
    <property type="match status" value="1"/>
</dbReference>
<dbReference type="AlphaFoldDB" id="A0A8H7Y1G6"/>
<dbReference type="InterPro" id="IPR003111">
    <property type="entry name" value="Lon_prtase_N"/>
</dbReference>
<organism evidence="4">
    <name type="scientific">Psilocybe cubensis</name>
    <name type="common">Psychedelic mushroom</name>
    <name type="synonym">Stropharia cubensis</name>
    <dbReference type="NCBI Taxonomy" id="181762"/>
    <lineage>
        <taxon>Eukaryota</taxon>
        <taxon>Fungi</taxon>
        <taxon>Dikarya</taxon>
        <taxon>Basidiomycota</taxon>
        <taxon>Agaricomycotina</taxon>
        <taxon>Agaricomycetes</taxon>
        <taxon>Agaricomycetidae</taxon>
        <taxon>Agaricales</taxon>
        <taxon>Agaricineae</taxon>
        <taxon>Strophariaceae</taxon>
        <taxon>Psilocybe</taxon>
    </lineage>
</organism>
<dbReference type="PANTHER" id="PTHR23327:SF42">
    <property type="entry name" value="LON PEPTIDASE N-TERMINAL DOMAIN AND RING FINGER PROTEIN C14F5.10C"/>
    <property type="match status" value="1"/>
</dbReference>
<accession>A0A8H7Y1G6</accession>
<name>A0A8H7Y1G6_PSICU</name>
<feature type="compositionally biased region" description="Low complexity" evidence="1">
    <location>
        <begin position="421"/>
        <end position="442"/>
    </location>
</feature>
<keyword evidence="2" id="KW-0472">Membrane</keyword>
<dbReference type="PROSITE" id="PS51787">
    <property type="entry name" value="LON_N"/>
    <property type="match status" value="1"/>
</dbReference>
<reference evidence="4" key="1">
    <citation type="submission" date="2021-02" db="EMBL/GenBank/DDBJ databases">
        <title>Psilocybe cubensis genome.</title>
        <authorList>
            <person name="Mckernan K.J."/>
            <person name="Crawford S."/>
            <person name="Trippe A."/>
            <person name="Kane L.T."/>
            <person name="Mclaughlin S."/>
        </authorList>
    </citation>
    <scope>NUCLEOTIDE SEQUENCE [LARGE SCALE GENOMIC DNA]</scope>
    <source>
        <strain evidence="4">MGC-MH-2018</strain>
    </source>
</reference>
<protein>
    <recommendedName>
        <fullName evidence="3">Lon N-terminal domain-containing protein</fullName>
    </recommendedName>
</protein>
<evidence type="ECO:0000256" key="1">
    <source>
        <dbReference type="SAM" id="MobiDB-lite"/>
    </source>
</evidence>
<proteinExistence type="predicted"/>
<dbReference type="PANTHER" id="PTHR23327">
    <property type="entry name" value="RING FINGER PROTEIN 127"/>
    <property type="match status" value="1"/>
</dbReference>
<dbReference type="InterPro" id="IPR046336">
    <property type="entry name" value="Lon_prtase_N_sf"/>
</dbReference>
<dbReference type="OrthoDB" id="264917at2759"/>
<gene>
    <name evidence="4" type="ORF">JR316_005830</name>
</gene>
<feature type="region of interest" description="Disordered" evidence="1">
    <location>
        <begin position="104"/>
        <end position="139"/>
    </location>
</feature>
<dbReference type="GO" id="GO:0061630">
    <property type="term" value="F:ubiquitin protein ligase activity"/>
    <property type="evidence" value="ECO:0007669"/>
    <property type="project" value="TreeGrafter"/>
</dbReference>
<feature type="transmembrane region" description="Helical" evidence="2">
    <location>
        <begin position="548"/>
        <end position="571"/>
    </location>
</feature>
<dbReference type="InterPro" id="IPR013083">
    <property type="entry name" value="Znf_RING/FYVE/PHD"/>
</dbReference>
<dbReference type="Gene3D" id="3.30.40.10">
    <property type="entry name" value="Zinc/RING finger domain, C3HC4 (zinc finger)"/>
    <property type="match status" value="1"/>
</dbReference>
<keyword evidence="2" id="KW-1133">Transmembrane helix</keyword>
<dbReference type="Pfam" id="PF02190">
    <property type="entry name" value="LON_substr_bdg"/>
    <property type="match status" value="1"/>
</dbReference>
<dbReference type="Gene3D" id="1.20.58.1480">
    <property type="match status" value="1"/>
</dbReference>
<feature type="domain" description="Lon N-terminal" evidence="3">
    <location>
        <begin position="295"/>
        <end position="530"/>
    </location>
</feature>
<feature type="compositionally biased region" description="Pro residues" evidence="1">
    <location>
        <begin position="68"/>
        <end position="83"/>
    </location>
</feature>
<comment type="caution">
    <text evidence="4">The sequence shown here is derived from an EMBL/GenBank/DDBJ whole genome shotgun (WGS) entry which is preliminary data.</text>
</comment>